<dbReference type="CDD" id="cd00338">
    <property type="entry name" value="Ser_Recombinase"/>
    <property type="match status" value="1"/>
</dbReference>
<sequence length="523" mass="60187">MEATKNITVIPARRRVGNNVKMEDKPKLKVAAYCRVSTDSDEQATSYEAQIEHYTNFIRNNEEWEFAEIFADDGISGTNTKKREEFNRMINEAMAGKIDMIVTKSISRFARNTLDCLKYIRQLKEKNISVYFEKENINSLDSKGEVLLTIMASLAQQESESLSKNVKLGLQFRYQNGEVQVNHNRFMGYTKDDEGHLIIEPTEAEIVKRIYLEYLQGASLKQIGESLESDGILTAAGKAKWRPETIKKILRNEKYIGDALLQKTYTVDVLTKKRVKNNGIVPQYYVENSHEAIIPRDLYMQVQEEMLRRTNLHSGANRKKRVYSSKYALSSIVYCPKCGDIYRRIAWNNRGKRSFVWRCVSRVEHGPSRCDAPTVGETELQQAVIKAINMALGGKDDMIVALEQNIASVLALEDENSMESINAKLEELQKELLKRANAKKDYNDLADEIDRLRELRQNAMAENAEREGLKQRIAEMQEFLAEQVEQIEEYDESLVRRMVEKVMVYEKKFSVEFKSGTSVDVEI</sequence>
<dbReference type="Proteomes" id="UP000243255">
    <property type="component" value="Unassembled WGS sequence"/>
</dbReference>
<dbReference type="InterPro" id="IPR025827">
    <property type="entry name" value="Zn_ribbon_recom_dom"/>
</dbReference>
<evidence type="ECO:0000259" key="2">
    <source>
        <dbReference type="PROSITE" id="PS51736"/>
    </source>
</evidence>
<dbReference type="InterPro" id="IPR036162">
    <property type="entry name" value="Resolvase-like_N_sf"/>
</dbReference>
<dbReference type="PANTHER" id="PTHR30461">
    <property type="entry name" value="DNA-INVERTASE FROM LAMBDOID PROPHAGE"/>
    <property type="match status" value="1"/>
</dbReference>
<dbReference type="PANTHER" id="PTHR30461:SF23">
    <property type="entry name" value="DNA RECOMBINASE-RELATED"/>
    <property type="match status" value="1"/>
</dbReference>
<dbReference type="PROSITE" id="PS51737">
    <property type="entry name" value="RECOMBINASE_DNA_BIND"/>
    <property type="match status" value="1"/>
</dbReference>
<evidence type="ECO:0000256" key="1">
    <source>
        <dbReference type="SAM" id="Coils"/>
    </source>
</evidence>
<dbReference type="GO" id="GO:0000150">
    <property type="term" value="F:DNA strand exchange activity"/>
    <property type="evidence" value="ECO:0007669"/>
    <property type="project" value="InterPro"/>
</dbReference>
<dbReference type="InterPro" id="IPR038109">
    <property type="entry name" value="DNA_bind_recomb_sf"/>
</dbReference>
<dbReference type="InterPro" id="IPR006119">
    <property type="entry name" value="Resolv_N"/>
</dbReference>
<dbReference type="OrthoDB" id="9769353at2"/>
<dbReference type="Pfam" id="PF07508">
    <property type="entry name" value="Recombinase"/>
    <property type="match status" value="1"/>
</dbReference>
<dbReference type="AlphaFoldDB" id="A0A1M5R2M4"/>
<keyword evidence="5" id="KW-1185">Reference proteome</keyword>
<dbReference type="STRING" id="1121321.SAMN04488530_12617"/>
<organism evidence="4 5">
    <name type="scientific">Asaccharospora irregularis DSM 2635</name>
    <dbReference type="NCBI Taxonomy" id="1121321"/>
    <lineage>
        <taxon>Bacteria</taxon>
        <taxon>Bacillati</taxon>
        <taxon>Bacillota</taxon>
        <taxon>Clostridia</taxon>
        <taxon>Peptostreptococcales</taxon>
        <taxon>Peptostreptococcaceae</taxon>
        <taxon>Asaccharospora</taxon>
    </lineage>
</organism>
<dbReference type="SMART" id="SM00857">
    <property type="entry name" value="Resolvase"/>
    <property type="match status" value="1"/>
</dbReference>
<dbReference type="InterPro" id="IPR050639">
    <property type="entry name" value="SSR_resolvase"/>
</dbReference>
<dbReference type="SUPFAM" id="SSF53041">
    <property type="entry name" value="Resolvase-like"/>
    <property type="match status" value="1"/>
</dbReference>
<protein>
    <submittedName>
        <fullName evidence="4">Site-specific DNA recombinase</fullName>
    </submittedName>
</protein>
<reference evidence="5" key="1">
    <citation type="submission" date="2016-11" db="EMBL/GenBank/DDBJ databases">
        <authorList>
            <person name="Varghese N."/>
            <person name="Submissions S."/>
        </authorList>
    </citation>
    <scope>NUCLEOTIDE SEQUENCE [LARGE SCALE GENOMIC DNA]</scope>
    <source>
        <strain evidence="5">DSM 2635</strain>
    </source>
</reference>
<dbReference type="GO" id="GO:0003677">
    <property type="term" value="F:DNA binding"/>
    <property type="evidence" value="ECO:0007669"/>
    <property type="project" value="InterPro"/>
</dbReference>
<dbReference type="Pfam" id="PF13408">
    <property type="entry name" value="Zn_ribbon_recom"/>
    <property type="match status" value="1"/>
</dbReference>
<feature type="coiled-coil region" evidence="1">
    <location>
        <begin position="411"/>
        <end position="486"/>
    </location>
</feature>
<name>A0A1M5R2M4_9FIRM</name>
<evidence type="ECO:0000313" key="5">
    <source>
        <dbReference type="Proteomes" id="UP000243255"/>
    </source>
</evidence>
<dbReference type="RefSeq" id="WP_073126823.1">
    <property type="nucleotide sequence ID" value="NZ_BAABCH010000090.1"/>
</dbReference>
<dbReference type="Pfam" id="PF00239">
    <property type="entry name" value="Resolvase"/>
    <property type="match status" value="1"/>
</dbReference>
<gene>
    <name evidence="4" type="ORF">SAMN04488530_12617</name>
</gene>
<feature type="domain" description="Resolvase/invertase-type recombinase catalytic" evidence="2">
    <location>
        <begin position="29"/>
        <end position="177"/>
    </location>
</feature>
<dbReference type="EMBL" id="FQWX01000026">
    <property type="protein sequence ID" value="SHH20451.1"/>
    <property type="molecule type" value="Genomic_DNA"/>
</dbReference>
<dbReference type="PROSITE" id="PS51736">
    <property type="entry name" value="RECOMBINASES_3"/>
    <property type="match status" value="1"/>
</dbReference>
<dbReference type="InterPro" id="IPR011109">
    <property type="entry name" value="DNA_bind_recombinase_dom"/>
</dbReference>
<dbReference type="Gene3D" id="3.40.50.1390">
    <property type="entry name" value="Resolvase, N-terminal catalytic domain"/>
    <property type="match status" value="1"/>
</dbReference>
<dbReference type="Gene3D" id="3.90.1750.20">
    <property type="entry name" value="Putative Large Serine Recombinase, Chain B, Domain 2"/>
    <property type="match status" value="1"/>
</dbReference>
<accession>A0A1M5R2M4</accession>
<evidence type="ECO:0000313" key="4">
    <source>
        <dbReference type="EMBL" id="SHH20451.1"/>
    </source>
</evidence>
<keyword evidence="1" id="KW-0175">Coiled coil</keyword>
<evidence type="ECO:0000259" key="3">
    <source>
        <dbReference type="PROSITE" id="PS51737"/>
    </source>
</evidence>
<proteinExistence type="predicted"/>
<feature type="domain" description="Recombinase" evidence="3">
    <location>
        <begin position="186"/>
        <end position="312"/>
    </location>
</feature>